<dbReference type="SUPFAM" id="SSF89796">
    <property type="entry name" value="CoA-transferase family III (CaiB/BaiF)"/>
    <property type="match status" value="1"/>
</dbReference>
<dbReference type="PANTHER" id="PTHR48228">
    <property type="entry name" value="SUCCINYL-COA--D-CITRAMALATE COA-TRANSFERASE"/>
    <property type="match status" value="1"/>
</dbReference>
<proteinExistence type="predicted"/>
<evidence type="ECO:0000313" key="2">
    <source>
        <dbReference type="EMBL" id="MBP2359073.1"/>
    </source>
</evidence>
<dbReference type="Proteomes" id="UP001519311">
    <property type="component" value="Unassembled WGS sequence"/>
</dbReference>
<dbReference type="RefSeq" id="WP_209469735.1">
    <property type="nucleotide sequence ID" value="NZ_BMWJ01000001.1"/>
</dbReference>
<name>A0ABS4V578_9ACTN</name>
<dbReference type="Gene3D" id="3.30.1540.10">
    <property type="entry name" value="formyl-coa transferase, domain 3"/>
    <property type="match status" value="1"/>
</dbReference>
<evidence type="ECO:0000313" key="3">
    <source>
        <dbReference type="Proteomes" id="UP001519311"/>
    </source>
</evidence>
<keyword evidence="2" id="KW-0413">Isomerase</keyword>
<dbReference type="Gene3D" id="3.40.50.10540">
    <property type="entry name" value="Crotonobetainyl-coa:carnitine coa-transferase, domain 1"/>
    <property type="match status" value="1"/>
</dbReference>
<dbReference type="EC" id="5.1.99.4" evidence="2"/>
<dbReference type="Pfam" id="PF02515">
    <property type="entry name" value="CoA_transf_3"/>
    <property type="match status" value="1"/>
</dbReference>
<reference evidence="2 3" key="1">
    <citation type="submission" date="2021-03" db="EMBL/GenBank/DDBJ databases">
        <title>Sequencing the genomes of 1000 actinobacteria strains.</title>
        <authorList>
            <person name="Klenk H.-P."/>
        </authorList>
    </citation>
    <scope>NUCLEOTIDE SEQUENCE [LARGE SCALE GENOMIC DNA]</scope>
    <source>
        <strain evidence="2 3">DSM 40843</strain>
    </source>
</reference>
<feature type="region of interest" description="Disordered" evidence="1">
    <location>
        <begin position="1"/>
        <end position="36"/>
    </location>
</feature>
<protein>
    <submittedName>
        <fullName evidence="2">Alpha-methylacyl-CoA racemase</fullName>
        <ecNumber evidence="2">5.1.99.4</ecNumber>
    </submittedName>
</protein>
<dbReference type="InterPro" id="IPR003673">
    <property type="entry name" value="CoA-Trfase_fam_III"/>
</dbReference>
<keyword evidence="3" id="KW-1185">Reference proteome</keyword>
<accession>A0ABS4V578</accession>
<dbReference type="InterPro" id="IPR050509">
    <property type="entry name" value="CoA-transferase_III"/>
</dbReference>
<dbReference type="InterPro" id="IPR023606">
    <property type="entry name" value="CoA-Trfase_III_dom_1_sf"/>
</dbReference>
<organism evidence="2 3">
    <name type="scientific">Streptomyces clavifer</name>
    <dbReference type="NCBI Taxonomy" id="68188"/>
    <lineage>
        <taxon>Bacteria</taxon>
        <taxon>Bacillati</taxon>
        <taxon>Actinomycetota</taxon>
        <taxon>Actinomycetes</taxon>
        <taxon>Kitasatosporales</taxon>
        <taxon>Streptomycetaceae</taxon>
        <taxon>Streptomyces</taxon>
    </lineage>
</organism>
<feature type="region of interest" description="Disordered" evidence="1">
    <location>
        <begin position="343"/>
        <end position="413"/>
    </location>
</feature>
<comment type="caution">
    <text evidence="2">The sequence shown here is derived from an EMBL/GenBank/DDBJ whole genome shotgun (WGS) entry which is preliminary data.</text>
</comment>
<dbReference type="EMBL" id="JAGINS010000001">
    <property type="protein sequence ID" value="MBP2359073.1"/>
    <property type="molecule type" value="Genomic_DNA"/>
</dbReference>
<evidence type="ECO:0000256" key="1">
    <source>
        <dbReference type="SAM" id="MobiDB-lite"/>
    </source>
</evidence>
<dbReference type="InterPro" id="IPR044855">
    <property type="entry name" value="CoA-Trfase_III_dom3_sf"/>
</dbReference>
<gene>
    <name evidence="2" type="ORF">JOF59_001473</name>
</gene>
<dbReference type="PANTHER" id="PTHR48228:SF5">
    <property type="entry name" value="ALPHA-METHYLACYL-COA RACEMASE"/>
    <property type="match status" value="1"/>
</dbReference>
<sequence length="413" mass="43023">MTTPPAGPEPDGTGNGTGNGPGARRADGPGGRPGNGPLHGLRVLELAAIGPAPFACMMFADLGADVVRVDRADGRRSFTDWHRELDRGRRTVALDLKDPSGVADLLRLMDGADVLVEGFRPGVAERLGIGPDVCRERNPGLVYARMTGWGQDGPLADAPGHDINYLALTGALYAIGEAGGPPVPPVNLLGDFGGGAMFLVTGVLAALHERRSSGLGQVVDAAIVDGVNTLLAMATGMADAGHWRHERGANLLDGGAPYYTCYVCADGGHVAVGALEERFYGALLAGLGIGPDRLPDRADPANWPALRRKFAGRFLLHDRDTWARLFDGTEACVTPVLRIDEAPAHPHQRARGGGPAAPAPRFSRTPALRRRSTWAPAVLRAPARTWGEQPDLSAGAVGTSAGRSAPDQGSGDG</sequence>
<dbReference type="GO" id="GO:0008111">
    <property type="term" value="F:alpha-methylacyl-CoA racemase activity"/>
    <property type="evidence" value="ECO:0007669"/>
    <property type="project" value="UniProtKB-EC"/>
</dbReference>